<dbReference type="RefSeq" id="WP_258787092.1">
    <property type="nucleotide sequence ID" value="NZ_JANUGQ010000007.1"/>
</dbReference>
<comment type="caution">
    <text evidence="1">The sequence shown here is derived from an EMBL/GenBank/DDBJ whole genome shotgun (WGS) entry which is preliminary data.</text>
</comment>
<keyword evidence="2" id="KW-1185">Reference proteome</keyword>
<accession>A0ABT2CFA6</accession>
<name>A0ABT2CFA6_9ACTN</name>
<organism evidence="1 2">
    <name type="scientific">Streptomyces pyxinae</name>
    <dbReference type="NCBI Taxonomy" id="2970734"/>
    <lineage>
        <taxon>Bacteria</taxon>
        <taxon>Bacillati</taxon>
        <taxon>Actinomycetota</taxon>
        <taxon>Actinomycetes</taxon>
        <taxon>Kitasatosporales</taxon>
        <taxon>Streptomycetaceae</taxon>
        <taxon>Streptomyces</taxon>
    </lineage>
</organism>
<dbReference type="Proteomes" id="UP001431313">
    <property type="component" value="Unassembled WGS sequence"/>
</dbReference>
<reference evidence="1" key="1">
    <citation type="submission" date="2022-08" db="EMBL/GenBank/DDBJ databases">
        <authorList>
            <person name="Somphong A."/>
            <person name="Phongsopitanun W."/>
        </authorList>
    </citation>
    <scope>NUCLEOTIDE SEQUENCE</scope>
    <source>
        <strain evidence="1">LP05-1</strain>
    </source>
</reference>
<protein>
    <submittedName>
        <fullName evidence="1">Uncharacterized protein</fullName>
    </submittedName>
</protein>
<gene>
    <name evidence="1" type="ORF">NX801_10585</name>
</gene>
<evidence type="ECO:0000313" key="2">
    <source>
        <dbReference type="Proteomes" id="UP001431313"/>
    </source>
</evidence>
<evidence type="ECO:0000313" key="1">
    <source>
        <dbReference type="EMBL" id="MCS0636101.1"/>
    </source>
</evidence>
<sequence length="57" mass="6310">MIIIELARPEGAEVFPPPARWWPITDVVADLFPRELGALMTGYVEGWVPDDSSTPEA</sequence>
<dbReference type="EMBL" id="JANUGQ010000007">
    <property type="protein sequence ID" value="MCS0636101.1"/>
    <property type="molecule type" value="Genomic_DNA"/>
</dbReference>
<proteinExistence type="predicted"/>